<dbReference type="GO" id="GO:0042597">
    <property type="term" value="C:periplasmic space"/>
    <property type="evidence" value="ECO:0007669"/>
    <property type="project" value="InterPro"/>
</dbReference>
<evidence type="ECO:0000256" key="1">
    <source>
        <dbReference type="ARBA" id="ARBA00022448"/>
    </source>
</evidence>
<evidence type="ECO:0000256" key="6">
    <source>
        <dbReference type="PIRSR" id="PIRSR000027-1"/>
    </source>
</evidence>
<dbReference type="GO" id="GO:0009055">
    <property type="term" value="F:electron transfer activity"/>
    <property type="evidence" value="ECO:0007669"/>
    <property type="project" value="InterPro"/>
</dbReference>
<comment type="caution">
    <text evidence="9">The sequence shown here is derived from an EMBL/GenBank/DDBJ whole genome shotgun (WGS) entry which is preliminary data.</text>
</comment>
<dbReference type="eggNOG" id="COG3909">
    <property type="taxonomic scope" value="Bacteria"/>
</dbReference>
<dbReference type="Proteomes" id="UP000017819">
    <property type="component" value="Unassembled WGS sequence"/>
</dbReference>
<reference evidence="9 10" key="1">
    <citation type="journal article" date="2014" name="Genome Announc.">
        <title>Draft Genome Sequence of Lutibaculum baratangense Strain AMV1T, Isolated from a Mud Volcano in Andamans, India.</title>
        <authorList>
            <person name="Singh A."/>
            <person name="Sreenivas A."/>
            <person name="Sathyanarayana Reddy G."/>
            <person name="Pinnaka A.K."/>
            <person name="Shivaji S."/>
        </authorList>
    </citation>
    <scope>NUCLEOTIDE SEQUENCE [LARGE SCALE GENOMIC DNA]</scope>
    <source>
        <strain evidence="9 10">AMV1</strain>
    </source>
</reference>
<evidence type="ECO:0000313" key="9">
    <source>
        <dbReference type="EMBL" id="ESR24846.1"/>
    </source>
</evidence>
<dbReference type="OrthoDB" id="9811729at2"/>
<dbReference type="PIRSF" id="PIRSF000027">
    <property type="entry name" value="Cytc_c_prime"/>
    <property type="match status" value="1"/>
</dbReference>
<dbReference type="GO" id="GO:0005506">
    <property type="term" value="F:iron ion binding"/>
    <property type="evidence" value="ECO:0007669"/>
    <property type="project" value="InterPro"/>
</dbReference>
<dbReference type="InterPro" id="IPR012127">
    <property type="entry name" value="Cyt_c_prime"/>
</dbReference>
<dbReference type="AlphaFoldDB" id="V4RFC7"/>
<evidence type="ECO:0000256" key="3">
    <source>
        <dbReference type="ARBA" id="ARBA00022723"/>
    </source>
</evidence>
<dbReference type="InterPro" id="IPR002321">
    <property type="entry name" value="Cyt_c_II"/>
</dbReference>
<keyword evidence="2 7" id="KW-0349">Heme</keyword>
<dbReference type="SUPFAM" id="SSF47175">
    <property type="entry name" value="Cytochromes"/>
    <property type="match status" value="1"/>
</dbReference>
<dbReference type="Pfam" id="PF01322">
    <property type="entry name" value="Cytochrom_C_2"/>
    <property type="match status" value="1"/>
</dbReference>
<sequence>MKKALVAASAAFLAFAAVAAVAQDDPIETRQQIMKDVGKATGAGAKMAKAEEPFDAATAEEVFTTIHAKIEQFPQYFPEGSETGGDTEARPTIWSDREGFEKAADNLQQVAAKYMADVPQDLKTFRPAFAEMTRMCGACHEDYRVKKD</sequence>
<accession>V4RFC7</accession>
<dbReference type="Gene3D" id="1.20.120.10">
    <property type="entry name" value="Cytochrome c/b562"/>
    <property type="match status" value="1"/>
</dbReference>
<keyword evidence="4" id="KW-0249">Electron transport</keyword>
<name>V4RFC7_9HYPH</name>
<keyword evidence="10" id="KW-1185">Reference proteome</keyword>
<feature type="signal peptide" evidence="8">
    <location>
        <begin position="1"/>
        <end position="19"/>
    </location>
</feature>
<feature type="binding site" description="covalent" evidence="7">
    <location>
        <position position="139"/>
    </location>
    <ligand>
        <name>heme c</name>
        <dbReference type="ChEBI" id="CHEBI:61717"/>
    </ligand>
</feature>
<dbReference type="GO" id="GO:0020037">
    <property type="term" value="F:heme binding"/>
    <property type="evidence" value="ECO:0007669"/>
    <property type="project" value="InterPro"/>
</dbReference>
<gene>
    <name evidence="9" type="ORF">N177_2169</name>
</gene>
<dbReference type="PROSITE" id="PS51009">
    <property type="entry name" value="CYTCII"/>
    <property type="match status" value="1"/>
</dbReference>
<feature type="chain" id="PRO_5004726572" evidence="8">
    <location>
        <begin position="20"/>
        <end position="148"/>
    </location>
</feature>
<dbReference type="GO" id="GO:0022900">
    <property type="term" value="P:electron transport chain"/>
    <property type="evidence" value="ECO:0007669"/>
    <property type="project" value="InterPro"/>
</dbReference>
<organism evidence="9 10">
    <name type="scientific">Lutibaculum baratangense AMV1</name>
    <dbReference type="NCBI Taxonomy" id="631454"/>
    <lineage>
        <taxon>Bacteria</taxon>
        <taxon>Pseudomonadati</taxon>
        <taxon>Pseudomonadota</taxon>
        <taxon>Alphaproteobacteria</taxon>
        <taxon>Hyphomicrobiales</taxon>
        <taxon>Tepidamorphaceae</taxon>
        <taxon>Lutibaculum</taxon>
    </lineage>
</organism>
<feature type="binding site" description="axial binding residue" evidence="6">
    <location>
        <position position="140"/>
    </location>
    <ligand>
        <name>heme c</name>
        <dbReference type="ChEBI" id="CHEBI:61717"/>
    </ligand>
    <ligandPart>
        <name>Fe</name>
        <dbReference type="ChEBI" id="CHEBI:18248"/>
    </ligandPart>
</feature>
<keyword evidence="3 6" id="KW-0479">Metal-binding</keyword>
<evidence type="ECO:0000313" key="10">
    <source>
        <dbReference type="Proteomes" id="UP000017819"/>
    </source>
</evidence>
<dbReference type="EMBL" id="AWXZ01000029">
    <property type="protein sequence ID" value="ESR24846.1"/>
    <property type="molecule type" value="Genomic_DNA"/>
</dbReference>
<keyword evidence="8" id="KW-0732">Signal</keyword>
<dbReference type="STRING" id="631454.N177_2169"/>
<dbReference type="RefSeq" id="WP_023432299.1">
    <property type="nucleotide sequence ID" value="NZ_AWXZ01000029.1"/>
</dbReference>
<keyword evidence="1" id="KW-0813">Transport</keyword>
<comment type="PTM">
    <text evidence="7">Binds 1 heme group per subunit.</text>
</comment>
<evidence type="ECO:0000256" key="5">
    <source>
        <dbReference type="ARBA" id="ARBA00023004"/>
    </source>
</evidence>
<keyword evidence="5 6" id="KW-0408">Iron</keyword>
<evidence type="ECO:0000256" key="4">
    <source>
        <dbReference type="ARBA" id="ARBA00022982"/>
    </source>
</evidence>
<dbReference type="InterPro" id="IPR010980">
    <property type="entry name" value="Cyt_c/b562"/>
</dbReference>
<evidence type="ECO:0000256" key="2">
    <source>
        <dbReference type="ARBA" id="ARBA00022617"/>
    </source>
</evidence>
<feature type="binding site" description="covalent" evidence="7">
    <location>
        <position position="136"/>
    </location>
    <ligand>
        <name>heme c</name>
        <dbReference type="ChEBI" id="CHEBI:61717"/>
    </ligand>
</feature>
<evidence type="ECO:0000256" key="8">
    <source>
        <dbReference type="SAM" id="SignalP"/>
    </source>
</evidence>
<protein>
    <submittedName>
        <fullName evidence="9">Putative cytochrome (Cytochrome c554) with extracellular solute binding protein</fullName>
    </submittedName>
</protein>
<evidence type="ECO:0000256" key="7">
    <source>
        <dbReference type="PIRSR" id="PIRSR000027-2"/>
    </source>
</evidence>
<proteinExistence type="predicted"/>